<keyword evidence="2" id="KW-0547">Nucleotide-binding</keyword>
<dbReference type="PROSITE" id="PS00108">
    <property type="entry name" value="PROTEIN_KINASE_ST"/>
    <property type="match status" value="1"/>
</dbReference>
<dbReference type="SUPFAM" id="SSF56112">
    <property type="entry name" value="Protein kinase-like (PK-like)"/>
    <property type="match status" value="1"/>
</dbReference>
<feature type="domain" description="Cyclic nucleotide-binding" evidence="7">
    <location>
        <begin position="627"/>
        <end position="690"/>
    </location>
</feature>
<dbReference type="CDD" id="cd00038">
    <property type="entry name" value="CAP_ED"/>
    <property type="match status" value="1"/>
</dbReference>
<evidence type="ECO:0000256" key="1">
    <source>
        <dbReference type="ARBA" id="ARBA00022535"/>
    </source>
</evidence>
<evidence type="ECO:0000256" key="4">
    <source>
        <dbReference type="ARBA" id="ARBA00022992"/>
    </source>
</evidence>
<dbReference type="GO" id="GO:0005737">
    <property type="term" value="C:cytoplasm"/>
    <property type="evidence" value="ECO:0007669"/>
    <property type="project" value="TreeGrafter"/>
</dbReference>
<dbReference type="PANTHER" id="PTHR24346">
    <property type="entry name" value="MAP/MICROTUBULE AFFINITY-REGULATING KINASE"/>
    <property type="match status" value="1"/>
</dbReference>
<dbReference type="Gene3D" id="1.10.510.10">
    <property type="entry name" value="Transferase(Phosphotransferase) domain 1"/>
    <property type="match status" value="1"/>
</dbReference>
<feature type="region of interest" description="Disordered" evidence="5">
    <location>
        <begin position="552"/>
        <end position="594"/>
    </location>
</feature>
<dbReference type="GO" id="GO:0035556">
    <property type="term" value="P:intracellular signal transduction"/>
    <property type="evidence" value="ECO:0007669"/>
    <property type="project" value="TreeGrafter"/>
</dbReference>
<keyword evidence="4" id="KW-0142">cGMP-binding</keyword>
<evidence type="ECO:0000256" key="5">
    <source>
        <dbReference type="SAM" id="MobiDB-lite"/>
    </source>
</evidence>
<dbReference type="PANTHER" id="PTHR24346:SF77">
    <property type="entry name" value="SERINE THREONINE PROTEIN KINASE"/>
    <property type="match status" value="1"/>
</dbReference>
<feature type="domain" description="Protein kinase" evidence="6">
    <location>
        <begin position="188"/>
        <end position="459"/>
    </location>
</feature>
<dbReference type="InterPro" id="IPR000595">
    <property type="entry name" value="cNMP-bd_dom"/>
</dbReference>
<organism evidence="8 9">
    <name type="scientific">[Myrmecia] bisecta</name>
    <dbReference type="NCBI Taxonomy" id="41462"/>
    <lineage>
        <taxon>Eukaryota</taxon>
        <taxon>Viridiplantae</taxon>
        <taxon>Chlorophyta</taxon>
        <taxon>core chlorophytes</taxon>
        <taxon>Trebouxiophyceae</taxon>
        <taxon>Trebouxiales</taxon>
        <taxon>Trebouxiaceae</taxon>
        <taxon>Myrmecia</taxon>
    </lineage>
</organism>
<proteinExistence type="predicted"/>
<feature type="compositionally biased region" description="Polar residues" evidence="5">
    <location>
        <begin position="73"/>
        <end position="86"/>
    </location>
</feature>
<dbReference type="SMART" id="SM00220">
    <property type="entry name" value="S_TKc"/>
    <property type="match status" value="1"/>
</dbReference>
<name>A0AAW1QPX1_9CHLO</name>
<evidence type="ECO:0000313" key="8">
    <source>
        <dbReference type="EMBL" id="KAK9823463.1"/>
    </source>
</evidence>
<dbReference type="GO" id="GO:0030553">
    <property type="term" value="F:cGMP binding"/>
    <property type="evidence" value="ECO:0007669"/>
    <property type="project" value="UniProtKB-KW"/>
</dbReference>
<dbReference type="InterPro" id="IPR018490">
    <property type="entry name" value="cNMP-bd_dom_sf"/>
</dbReference>
<evidence type="ECO:0000259" key="7">
    <source>
        <dbReference type="PROSITE" id="PS50042"/>
    </source>
</evidence>
<feature type="compositionally biased region" description="Basic residues" evidence="5">
    <location>
        <begin position="1"/>
        <end position="16"/>
    </location>
</feature>
<dbReference type="GO" id="GO:0005524">
    <property type="term" value="F:ATP binding"/>
    <property type="evidence" value="ECO:0007669"/>
    <property type="project" value="UniProtKB-KW"/>
</dbReference>
<dbReference type="CDD" id="cd14008">
    <property type="entry name" value="STKc_LKB1_CaMKK"/>
    <property type="match status" value="1"/>
</dbReference>
<dbReference type="InterPro" id="IPR014710">
    <property type="entry name" value="RmlC-like_jellyroll"/>
</dbReference>
<dbReference type="GO" id="GO:0004674">
    <property type="term" value="F:protein serine/threonine kinase activity"/>
    <property type="evidence" value="ECO:0007669"/>
    <property type="project" value="TreeGrafter"/>
</dbReference>
<accession>A0AAW1QPX1</accession>
<feature type="compositionally biased region" description="Low complexity" evidence="5">
    <location>
        <begin position="123"/>
        <end position="132"/>
    </location>
</feature>
<sequence>MGASKSKAHRGGKKQTAKGCSRGWGCGCFGPPEEQDVKPQPIKPPARAITPARKSSSSRKDSSARVTPRPIDTPSSAARRQVSLGTPYTAEQAAASSFGSDGQHSDSDDSDWDRFSHDHDDASSTSEGGTHSSSRESGADDGLGMSGRARQKEQSLFGVADKRKSAPLKETTSLKLAKLKGCTFVNQYVVIKYLGRGACGRVFLCMDMEDNRLYAVKIVKKMDLDVQRGAGKPGRRKRNPIDDLRREVAIMRTLRHKNIVSLQEVVDDPRGNKMLLVMDYMEGGPVMTREALERGRRIPESLALQYFRDMVKALDYLHYNKVVHGDLKPENVLMSARGNVTLSDFGCSKVIGSANEYLERCNGTPAFLAPEMMTPQSRYRGRPTDIYALGACLYTFVFGRIPFNAPNVFKLFQIVQTEPVRFPSDVPVSDDLKDLLLWLLVKNPKERITLQRVMRHPWVTRQGAWPLRSIREMLRRGENPNAEPVLPDLMATMNVLDVPRQDHLLEVLRPGLPERVFEEGQLLFRQGEHGTHLFYILEGACEVILRLHVRPESASSSSQRRPQRQAPSDASANGAPSGSDASERQSRSGNASTAEIIGDELPPALLEGASKAKTFMATLARGARDFLVALRSEGQFVGEMALFTTSALRCATVRAKGRVRVKVLTGQHLQECIDRIPEARQQVQEMVWMKQSENMVLEAMTRLAAVHDALEDLLRSDFSGDTASSAHQ</sequence>
<dbReference type="PROSITE" id="PS50011">
    <property type="entry name" value="PROTEIN_KINASE_DOM"/>
    <property type="match status" value="1"/>
</dbReference>
<dbReference type="InterPro" id="IPR000719">
    <property type="entry name" value="Prot_kinase_dom"/>
</dbReference>
<feature type="domain" description="Cyclic nucleotide-binding" evidence="7">
    <location>
        <begin position="512"/>
        <end position="544"/>
    </location>
</feature>
<evidence type="ECO:0000256" key="3">
    <source>
        <dbReference type="ARBA" id="ARBA00022840"/>
    </source>
</evidence>
<feature type="region of interest" description="Disordered" evidence="5">
    <location>
        <begin position="1"/>
        <end position="146"/>
    </location>
</feature>
<dbReference type="Pfam" id="PF00069">
    <property type="entry name" value="Pkinase"/>
    <property type="match status" value="1"/>
</dbReference>
<dbReference type="EMBL" id="JALJOR010000002">
    <property type="protein sequence ID" value="KAK9823463.1"/>
    <property type="molecule type" value="Genomic_DNA"/>
</dbReference>
<feature type="compositionally biased region" description="Low complexity" evidence="5">
    <location>
        <begin position="553"/>
        <end position="568"/>
    </location>
</feature>
<keyword evidence="1" id="KW-0140">cGMP</keyword>
<gene>
    <name evidence="8" type="ORF">WJX72_002919</name>
</gene>
<reference evidence="8 9" key="1">
    <citation type="journal article" date="2024" name="Nat. Commun.">
        <title>Phylogenomics reveals the evolutionary origins of lichenization in chlorophyte algae.</title>
        <authorList>
            <person name="Puginier C."/>
            <person name="Libourel C."/>
            <person name="Otte J."/>
            <person name="Skaloud P."/>
            <person name="Haon M."/>
            <person name="Grisel S."/>
            <person name="Petersen M."/>
            <person name="Berrin J.G."/>
            <person name="Delaux P.M."/>
            <person name="Dal Grande F."/>
            <person name="Keller J."/>
        </authorList>
    </citation>
    <scope>NUCLEOTIDE SEQUENCE [LARGE SCALE GENOMIC DNA]</scope>
    <source>
        <strain evidence="8 9">SAG 2043</strain>
    </source>
</reference>
<dbReference type="Proteomes" id="UP001489004">
    <property type="component" value="Unassembled WGS sequence"/>
</dbReference>
<feature type="compositionally biased region" description="Basic and acidic residues" evidence="5">
    <location>
        <begin position="103"/>
        <end position="122"/>
    </location>
</feature>
<evidence type="ECO:0000313" key="9">
    <source>
        <dbReference type="Proteomes" id="UP001489004"/>
    </source>
</evidence>
<keyword evidence="3" id="KW-0067">ATP-binding</keyword>
<comment type="caution">
    <text evidence="8">The sequence shown here is derived from an EMBL/GenBank/DDBJ whole genome shotgun (WGS) entry which is preliminary data.</text>
</comment>
<dbReference type="InterPro" id="IPR011009">
    <property type="entry name" value="Kinase-like_dom_sf"/>
</dbReference>
<feature type="compositionally biased region" description="Polar residues" evidence="5">
    <location>
        <begin position="570"/>
        <end position="580"/>
    </location>
</feature>
<protein>
    <submittedName>
        <fullName evidence="8">Uncharacterized protein</fullName>
    </submittedName>
</protein>
<evidence type="ECO:0000259" key="6">
    <source>
        <dbReference type="PROSITE" id="PS50011"/>
    </source>
</evidence>
<evidence type="ECO:0000256" key="2">
    <source>
        <dbReference type="ARBA" id="ARBA00022741"/>
    </source>
</evidence>
<dbReference type="AlphaFoldDB" id="A0AAW1QPX1"/>
<dbReference type="Gene3D" id="2.60.120.10">
    <property type="entry name" value="Jelly Rolls"/>
    <property type="match status" value="1"/>
</dbReference>
<dbReference type="SUPFAM" id="SSF51206">
    <property type="entry name" value="cAMP-binding domain-like"/>
    <property type="match status" value="1"/>
</dbReference>
<keyword evidence="9" id="KW-1185">Reference proteome</keyword>
<dbReference type="InterPro" id="IPR008271">
    <property type="entry name" value="Ser/Thr_kinase_AS"/>
</dbReference>
<dbReference type="PROSITE" id="PS50042">
    <property type="entry name" value="CNMP_BINDING_3"/>
    <property type="match status" value="2"/>
</dbReference>